<keyword evidence="1" id="KW-0560">Oxidoreductase</keyword>
<evidence type="ECO:0000313" key="2">
    <source>
        <dbReference type="Proteomes" id="UP001165960"/>
    </source>
</evidence>
<keyword evidence="2" id="KW-1185">Reference proteome</keyword>
<sequence>MYNIISCIKTLYPKLTTRKFPFNKEGLVTSPFSPNKGKSFKSAPYSKKTFEMENANKSEQEWKAVLTPEQFHILREKGTEPAGSGEYNKFFKNGEYLCAGCKAPLYKSTSKFDSGCGWPAFFEALPGAVTRTEDNSFGSRRTEITCSNCGGHLGHVFLNEGFKNPTNERHCVNSVSMLFKE</sequence>
<dbReference type="EC" id="1.8.4.12" evidence="1"/>
<comment type="caution">
    <text evidence="1">The sequence shown here is derived from an EMBL/GenBank/DDBJ whole genome shotgun (WGS) entry which is preliminary data.</text>
</comment>
<protein>
    <submittedName>
        <fullName evidence="1">Peptide methionine sulfoxide reductase B2, chloroplastic</fullName>
        <ecNumber evidence="1">1.8.4.12</ecNumber>
    </submittedName>
</protein>
<reference evidence="1" key="1">
    <citation type="submission" date="2022-04" db="EMBL/GenBank/DDBJ databases">
        <title>Genome of the entomopathogenic fungus Entomophthora muscae.</title>
        <authorList>
            <person name="Elya C."/>
            <person name="Lovett B.R."/>
            <person name="Lee E."/>
            <person name="Macias A.M."/>
            <person name="Hajek A.E."/>
            <person name="De Bivort B.L."/>
            <person name="Kasson M.T."/>
            <person name="De Fine Licht H.H."/>
            <person name="Stajich J.E."/>
        </authorList>
    </citation>
    <scope>NUCLEOTIDE SEQUENCE</scope>
    <source>
        <strain evidence="1">Berkeley</strain>
    </source>
</reference>
<gene>
    <name evidence="1" type="primary">MSRB2_1</name>
    <name evidence="1" type="ORF">DSO57_1028159</name>
</gene>
<accession>A0ACC2SQW0</accession>
<evidence type="ECO:0000313" key="1">
    <source>
        <dbReference type="EMBL" id="KAJ9064649.1"/>
    </source>
</evidence>
<proteinExistence type="predicted"/>
<dbReference type="EMBL" id="QTSX02004437">
    <property type="protein sequence ID" value="KAJ9064649.1"/>
    <property type="molecule type" value="Genomic_DNA"/>
</dbReference>
<name>A0ACC2SQW0_9FUNG</name>
<organism evidence="1 2">
    <name type="scientific">Entomophthora muscae</name>
    <dbReference type="NCBI Taxonomy" id="34485"/>
    <lineage>
        <taxon>Eukaryota</taxon>
        <taxon>Fungi</taxon>
        <taxon>Fungi incertae sedis</taxon>
        <taxon>Zoopagomycota</taxon>
        <taxon>Entomophthoromycotina</taxon>
        <taxon>Entomophthoromycetes</taxon>
        <taxon>Entomophthorales</taxon>
        <taxon>Entomophthoraceae</taxon>
        <taxon>Entomophthora</taxon>
    </lineage>
</organism>
<dbReference type="Proteomes" id="UP001165960">
    <property type="component" value="Unassembled WGS sequence"/>
</dbReference>